<dbReference type="RefSeq" id="WP_233489673.1">
    <property type="nucleotide sequence ID" value="NZ_CXPG01000005.1"/>
</dbReference>
<name>A0A0M6XJI3_9RHOB</name>
<evidence type="ECO:0000313" key="5">
    <source>
        <dbReference type="Proteomes" id="UP000048908"/>
    </source>
</evidence>
<evidence type="ECO:0000256" key="2">
    <source>
        <dbReference type="ARBA" id="ARBA00022801"/>
    </source>
</evidence>
<dbReference type="Pfam" id="PF03061">
    <property type="entry name" value="4HBT"/>
    <property type="match status" value="1"/>
</dbReference>
<evidence type="ECO:0000256" key="1">
    <source>
        <dbReference type="ARBA" id="ARBA00008324"/>
    </source>
</evidence>
<dbReference type="AlphaFoldDB" id="A0A0M6XJI3"/>
<dbReference type="PANTHER" id="PTHR43240">
    <property type="entry name" value="1,4-DIHYDROXY-2-NAPHTHOYL-COA THIOESTERASE 1"/>
    <property type="match status" value="1"/>
</dbReference>
<dbReference type="Gene3D" id="3.10.129.10">
    <property type="entry name" value="Hotdog Thioesterase"/>
    <property type="match status" value="1"/>
</dbReference>
<dbReference type="GO" id="GO:0061522">
    <property type="term" value="F:1,4-dihydroxy-2-naphthoyl-CoA thioesterase activity"/>
    <property type="evidence" value="ECO:0007669"/>
    <property type="project" value="TreeGrafter"/>
</dbReference>
<dbReference type="CDD" id="cd03443">
    <property type="entry name" value="PaaI_thioesterase"/>
    <property type="match status" value="1"/>
</dbReference>
<dbReference type="SUPFAM" id="SSF54637">
    <property type="entry name" value="Thioesterase/thiol ester dehydrase-isomerase"/>
    <property type="match status" value="1"/>
</dbReference>
<dbReference type="Proteomes" id="UP000048908">
    <property type="component" value="Unassembled WGS sequence"/>
</dbReference>
<dbReference type="InterPro" id="IPR003736">
    <property type="entry name" value="PAAI_dom"/>
</dbReference>
<dbReference type="PANTHER" id="PTHR43240:SF5">
    <property type="entry name" value="1,4-DIHYDROXY-2-NAPHTHOYL-COA THIOESTERASE 1"/>
    <property type="match status" value="1"/>
</dbReference>
<comment type="similarity">
    <text evidence="1">Belongs to the thioesterase PaaI family.</text>
</comment>
<keyword evidence="2 4" id="KW-0378">Hydrolase</keyword>
<dbReference type="EC" id="3.1.2.-" evidence="4"/>
<dbReference type="InterPro" id="IPR006683">
    <property type="entry name" value="Thioestr_dom"/>
</dbReference>
<gene>
    <name evidence="4" type="primary">paaI</name>
    <name evidence="4" type="ORF">JAN5088_00013</name>
</gene>
<dbReference type="InterPro" id="IPR029069">
    <property type="entry name" value="HotDog_dom_sf"/>
</dbReference>
<organism evidence="4 5">
    <name type="scientific">Jannaschia rubra</name>
    <dbReference type="NCBI Taxonomy" id="282197"/>
    <lineage>
        <taxon>Bacteria</taxon>
        <taxon>Pseudomonadati</taxon>
        <taxon>Pseudomonadota</taxon>
        <taxon>Alphaproteobacteria</taxon>
        <taxon>Rhodobacterales</taxon>
        <taxon>Roseobacteraceae</taxon>
        <taxon>Jannaschia</taxon>
    </lineage>
</organism>
<accession>A0A0M6XJI3</accession>
<feature type="domain" description="Thioesterase" evidence="3">
    <location>
        <begin position="50"/>
        <end position="128"/>
    </location>
</feature>
<protein>
    <submittedName>
        <fullName evidence="4">Acyl-coenzyme A thioesterase PaaI</fullName>
        <ecNumber evidence="4">3.1.2.-</ecNumber>
    </submittedName>
</protein>
<dbReference type="NCBIfam" id="TIGR00369">
    <property type="entry name" value="unchar_dom_1"/>
    <property type="match status" value="1"/>
</dbReference>
<dbReference type="STRING" id="282197.SAMN04488517_101754"/>
<dbReference type="EMBL" id="CXPG01000005">
    <property type="protein sequence ID" value="CTQ31259.1"/>
    <property type="molecule type" value="Genomic_DNA"/>
</dbReference>
<reference evidence="4 5" key="1">
    <citation type="submission" date="2015-07" db="EMBL/GenBank/DDBJ databases">
        <authorList>
            <person name="Noorani M."/>
        </authorList>
    </citation>
    <scope>NUCLEOTIDE SEQUENCE [LARGE SCALE GENOMIC DNA]</scope>
    <source>
        <strain evidence="4 5">CECT 5088</strain>
    </source>
</reference>
<evidence type="ECO:0000313" key="4">
    <source>
        <dbReference type="EMBL" id="CTQ31259.1"/>
    </source>
</evidence>
<keyword evidence="5" id="KW-1185">Reference proteome</keyword>
<sequence length="141" mass="15009">MTVPETPARRPEEMPGQSNFAGLLGIDVVSVAPEAVTCTMKVTEALANRNGALHGGAVMTLADNAAGTSAFINIPAGRSNTTIESKTNFLRGVRVGDTVTARCEPIHRGRTTLVFQITMTRGDGKTVAVSTQTHMILDWER</sequence>
<dbReference type="GO" id="GO:0005829">
    <property type="term" value="C:cytosol"/>
    <property type="evidence" value="ECO:0007669"/>
    <property type="project" value="TreeGrafter"/>
</dbReference>
<proteinExistence type="inferred from homology"/>
<evidence type="ECO:0000259" key="3">
    <source>
        <dbReference type="Pfam" id="PF03061"/>
    </source>
</evidence>